<proteinExistence type="predicted"/>
<keyword evidence="5" id="KW-0862">Zinc</keyword>
<protein>
    <recommendedName>
        <fullName evidence="7">Peptidase M48 domain-containing protein</fullName>
    </recommendedName>
</protein>
<keyword evidence="6" id="KW-0482">Metalloprotease</keyword>
<dbReference type="Gene3D" id="1.25.40.10">
    <property type="entry name" value="Tetratricopeptide repeat domain"/>
    <property type="match status" value="1"/>
</dbReference>
<dbReference type="CDD" id="cd07324">
    <property type="entry name" value="M48C_Oma1-like"/>
    <property type="match status" value="1"/>
</dbReference>
<keyword evidence="9" id="KW-1185">Reference proteome</keyword>
<dbReference type="Proteomes" id="UP000602381">
    <property type="component" value="Unassembled WGS sequence"/>
</dbReference>
<evidence type="ECO:0000313" key="8">
    <source>
        <dbReference type="EMBL" id="GGO05402.1"/>
    </source>
</evidence>
<feature type="domain" description="Peptidase M48" evidence="7">
    <location>
        <begin position="40"/>
        <end position="224"/>
    </location>
</feature>
<evidence type="ECO:0000259" key="7">
    <source>
        <dbReference type="Pfam" id="PF01435"/>
    </source>
</evidence>
<dbReference type="InterPro" id="IPR051156">
    <property type="entry name" value="Mito/Outer_Membr_Metalloprot"/>
</dbReference>
<comment type="cofactor">
    <cofactor evidence="1">
        <name>Zn(2+)</name>
        <dbReference type="ChEBI" id="CHEBI:29105"/>
    </cofactor>
</comment>
<dbReference type="Pfam" id="PF01435">
    <property type="entry name" value="Peptidase_M48"/>
    <property type="match status" value="1"/>
</dbReference>
<evidence type="ECO:0000256" key="2">
    <source>
        <dbReference type="ARBA" id="ARBA00022670"/>
    </source>
</evidence>
<dbReference type="InterPro" id="IPR001915">
    <property type="entry name" value="Peptidase_M48"/>
</dbReference>
<organism evidence="8 9">
    <name type="scientific">Iodidimonas muriae</name>
    <dbReference type="NCBI Taxonomy" id="261467"/>
    <lineage>
        <taxon>Bacteria</taxon>
        <taxon>Pseudomonadati</taxon>
        <taxon>Pseudomonadota</taxon>
        <taxon>Alphaproteobacteria</taxon>
        <taxon>Iodidimonadales</taxon>
        <taxon>Iodidimonadaceae</taxon>
        <taxon>Iodidimonas</taxon>
    </lineage>
</organism>
<gene>
    <name evidence="8" type="ORF">GCM10007972_02780</name>
</gene>
<dbReference type="SUPFAM" id="SSF48452">
    <property type="entry name" value="TPR-like"/>
    <property type="match status" value="1"/>
</dbReference>
<sequence>MSLIIRLSVLVIFLLSLTVRPAAAQGIRTLRDAEFEHFLHEISDPIFEAGGQRPEDVQIFIVDDTNLNAFYAGGQAIFVHTGLILQTDNVDQVIGVIAHETGHMTAGHVQRFDEALAPAGNISILGLVLGAAAIAAGAPEAGIGLITGGQGVAQRTVLKFRRVQEASADQAAMQFLRTVKMSGRGLLEVFEKFRYQELLRSPNINPYVLTHPLSGDRIANVEERMKASPYWDVPTDPVLQAKYERIKAKLQGYIWQPESTLGRYPPSDTSVPARYARIYAYNKALEWDMAMAEADSLIAESPDDPFYHEIKGQILLENGHVDDSLPELKRAAELAPFEPLILTLYAQALVAREQPDTDRLAMPILEKSVRLDPYNSFGWYQLAIIYTRNNMPALADLATAERYMLMRNPGRAAMHANQAVQGLEPGTPKWLRAQDIRQAAGLALEQSANRRR</sequence>
<evidence type="ECO:0000313" key="9">
    <source>
        <dbReference type="Proteomes" id="UP000602381"/>
    </source>
</evidence>
<keyword evidence="4" id="KW-0378">Hydrolase</keyword>
<reference evidence="9" key="1">
    <citation type="journal article" date="2019" name="Int. J. Syst. Evol. Microbiol.">
        <title>The Global Catalogue of Microorganisms (GCM) 10K type strain sequencing project: providing services to taxonomists for standard genome sequencing and annotation.</title>
        <authorList>
            <consortium name="The Broad Institute Genomics Platform"/>
            <consortium name="The Broad Institute Genome Sequencing Center for Infectious Disease"/>
            <person name="Wu L."/>
            <person name="Ma J."/>
        </authorList>
    </citation>
    <scope>NUCLEOTIDE SEQUENCE [LARGE SCALE GENOMIC DNA]</scope>
    <source>
        <strain evidence="9">JCM 17843</strain>
    </source>
</reference>
<evidence type="ECO:0000256" key="5">
    <source>
        <dbReference type="ARBA" id="ARBA00022833"/>
    </source>
</evidence>
<name>A0ABQ2L722_9PROT</name>
<dbReference type="InterPro" id="IPR011990">
    <property type="entry name" value="TPR-like_helical_dom_sf"/>
</dbReference>
<comment type="caution">
    <text evidence="8">The sequence shown here is derived from an EMBL/GenBank/DDBJ whole genome shotgun (WGS) entry which is preliminary data.</text>
</comment>
<evidence type="ECO:0000256" key="4">
    <source>
        <dbReference type="ARBA" id="ARBA00022801"/>
    </source>
</evidence>
<evidence type="ECO:0000256" key="6">
    <source>
        <dbReference type="ARBA" id="ARBA00023049"/>
    </source>
</evidence>
<dbReference type="PANTHER" id="PTHR22726">
    <property type="entry name" value="METALLOENDOPEPTIDASE OMA1"/>
    <property type="match status" value="1"/>
</dbReference>
<evidence type="ECO:0000256" key="1">
    <source>
        <dbReference type="ARBA" id="ARBA00001947"/>
    </source>
</evidence>
<keyword evidence="2" id="KW-0645">Protease</keyword>
<dbReference type="Gene3D" id="3.30.2010.10">
    <property type="entry name" value="Metalloproteases ('zincins'), catalytic domain"/>
    <property type="match status" value="1"/>
</dbReference>
<dbReference type="RefSeq" id="WP_188873355.1">
    <property type="nucleotide sequence ID" value="NZ_BMOV01000001.1"/>
</dbReference>
<accession>A0ABQ2L722</accession>
<dbReference type="PANTHER" id="PTHR22726:SF1">
    <property type="entry name" value="METALLOENDOPEPTIDASE OMA1, MITOCHONDRIAL"/>
    <property type="match status" value="1"/>
</dbReference>
<dbReference type="EMBL" id="BMOV01000001">
    <property type="protein sequence ID" value="GGO05402.1"/>
    <property type="molecule type" value="Genomic_DNA"/>
</dbReference>
<keyword evidence="3" id="KW-0479">Metal-binding</keyword>
<evidence type="ECO:0000256" key="3">
    <source>
        <dbReference type="ARBA" id="ARBA00022723"/>
    </source>
</evidence>